<dbReference type="Gene3D" id="1.10.10.10">
    <property type="entry name" value="Winged helix-like DNA-binding domain superfamily/Winged helix DNA-binding domain"/>
    <property type="match status" value="1"/>
</dbReference>
<dbReference type="Pfam" id="PF07729">
    <property type="entry name" value="FCD"/>
    <property type="match status" value="1"/>
</dbReference>
<reference evidence="8 9" key="1">
    <citation type="journal article" date="2014" name="ISME J.">
        <title>Candidatus Competibacter-lineage genomes retrieved from metagenomes reveal functional metabolic diversity.</title>
        <authorList>
            <person name="McIlroy S.J."/>
            <person name="Albertsen M."/>
            <person name="Andresen E.K."/>
            <person name="Saunders A.M."/>
            <person name="Kristiansen R."/>
            <person name="Stokholm-Bjerregaard M."/>
            <person name="Nielsen K.L."/>
            <person name="Nielsen P.H."/>
        </authorList>
    </citation>
    <scope>NUCLEOTIDE SEQUENCE [LARGE SCALE GENOMIC DNA]</scope>
    <source>
        <strain evidence="8 9">Run_B_J11</strain>
    </source>
</reference>
<dbReference type="SMART" id="SM00345">
    <property type="entry name" value="HTH_GNTR"/>
    <property type="match status" value="1"/>
</dbReference>
<dbReference type="CDD" id="cd07377">
    <property type="entry name" value="WHTH_GntR"/>
    <property type="match status" value="1"/>
</dbReference>
<evidence type="ECO:0000313" key="8">
    <source>
        <dbReference type="EMBL" id="CDH43312.1"/>
    </source>
</evidence>
<keyword evidence="4" id="KW-0804">Transcription</keyword>
<dbReference type="PROSITE" id="PS50949">
    <property type="entry name" value="HTH_GNTR"/>
    <property type="match status" value="1"/>
</dbReference>
<evidence type="ECO:0000259" key="7">
    <source>
        <dbReference type="PROSITE" id="PS50949"/>
    </source>
</evidence>
<name>A0A7U7J1I7_9GAMM</name>
<evidence type="ECO:0000256" key="6">
    <source>
        <dbReference type="ARBA" id="ARBA00039592"/>
    </source>
</evidence>
<dbReference type="RefSeq" id="WP_230314294.1">
    <property type="nucleotide sequence ID" value="NZ_CBTK010000020.1"/>
</dbReference>
<dbReference type="SMART" id="SM00895">
    <property type="entry name" value="FCD"/>
    <property type="match status" value="1"/>
</dbReference>
<dbReference type="GO" id="GO:0003700">
    <property type="term" value="F:DNA-binding transcription factor activity"/>
    <property type="evidence" value="ECO:0007669"/>
    <property type="project" value="InterPro"/>
</dbReference>
<dbReference type="SUPFAM" id="SSF46785">
    <property type="entry name" value="Winged helix' DNA-binding domain"/>
    <property type="match status" value="1"/>
</dbReference>
<evidence type="ECO:0000256" key="2">
    <source>
        <dbReference type="ARBA" id="ARBA00023015"/>
    </source>
</evidence>
<dbReference type="InterPro" id="IPR008920">
    <property type="entry name" value="TF_FadR/GntR_C"/>
</dbReference>
<dbReference type="Pfam" id="PF00392">
    <property type="entry name" value="GntR"/>
    <property type="match status" value="1"/>
</dbReference>
<dbReference type="PRINTS" id="PR00035">
    <property type="entry name" value="HTHGNTR"/>
</dbReference>
<comment type="caution">
    <text evidence="8">The sequence shown here is derived from an EMBL/GenBank/DDBJ whole genome shotgun (WGS) entry which is preliminary data.</text>
</comment>
<feature type="domain" description="HTH gntR-type" evidence="7">
    <location>
        <begin position="21"/>
        <end position="89"/>
    </location>
</feature>
<keyword evidence="3" id="KW-0238">DNA-binding</keyword>
<proteinExistence type="predicted"/>
<keyword evidence="1" id="KW-0678">Repressor</keyword>
<dbReference type="Proteomes" id="UP000019184">
    <property type="component" value="Unassembled WGS sequence"/>
</dbReference>
<organism evidence="8 9">
    <name type="scientific">Candidatus Contendobacter odensis Run_B_J11</name>
    <dbReference type="NCBI Taxonomy" id="1400861"/>
    <lineage>
        <taxon>Bacteria</taxon>
        <taxon>Pseudomonadati</taxon>
        <taxon>Pseudomonadota</taxon>
        <taxon>Gammaproteobacteria</taxon>
        <taxon>Candidatus Competibacteraceae</taxon>
        <taxon>Candidatus Contendibacter</taxon>
    </lineage>
</organism>
<dbReference type="AlphaFoldDB" id="A0A7U7J1I7"/>
<accession>A0A7U7J1I7</accession>
<dbReference type="PANTHER" id="PTHR43537:SF34">
    <property type="entry name" value="PYRUVATE DEHYDROGENASE COMPLEX REPRESSOR"/>
    <property type="match status" value="1"/>
</dbReference>
<evidence type="ECO:0000313" key="9">
    <source>
        <dbReference type="Proteomes" id="UP000019184"/>
    </source>
</evidence>
<dbReference type="PANTHER" id="PTHR43537">
    <property type="entry name" value="TRANSCRIPTIONAL REGULATOR, GNTR FAMILY"/>
    <property type="match status" value="1"/>
</dbReference>
<dbReference type="GO" id="GO:0003677">
    <property type="term" value="F:DNA binding"/>
    <property type="evidence" value="ECO:0007669"/>
    <property type="project" value="UniProtKB-KW"/>
</dbReference>
<comment type="function">
    <text evidence="5">Transcriptional repressor for the pyruvate dehydrogenase complex genes aceEF and lpd.</text>
</comment>
<dbReference type="InterPro" id="IPR000524">
    <property type="entry name" value="Tscrpt_reg_HTH_GntR"/>
</dbReference>
<dbReference type="InterPro" id="IPR036390">
    <property type="entry name" value="WH_DNA-bd_sf"/>
</dbReference>
<evidence type="ECO:0000256" key="5">
    <source>
        <dbReference type="ARBA" id="ARBA00037357"/>
    </source>
</evidence>
<dbReference type="InterPro" id="IPR011711">
    <property type="entry name" value="GntR_C"/>
</dbReference>
<evidence type="ECO:0000256" key="3">
    <source>
        <dbReference type="ARBA" id="ARBA00023125"/>
    </source>
</evidence>
<protein>
    <recommendedName>
        <fullName evidence="6">Pyruvate dehydrogenase complex repressor</fullName>
    </recommendedName>
</protein>
<dbReference type="InterPro" id="IPR036388">
    <property type="entry name" value="WH-like_DNA-bd_sf"/>
</dbReference>
<keyword evidence="9" id="KW-1185">Reference proteome</keyword>
<dbReference type="EMBL" id="CBTK010000020">
    <property type="protein sequence ID" value="CDH43312.1"/>
    <property type="molecule type" value="Genomic_DNA"/>
</dbReference>
<dbReference type="Gene3D" id="1.20.120.530">
    <property type="entry name" value="GntR ligand-binding domain-like"/>
    <property type="match status" value="1"/>
</dbReference>
<evidence type="ECO:0000256" key="1">
    <source>
        <dbReference type="ARBA" id="ARBA00022491"/>
    </source>
</evidence>
<sequence>MAENEVHCLGKVMQFETINSPKVADVIVSQIEQLILDGVLKPGERLSPERELAQELNVSRPSLREAITTLKSRGLLRSARGGRHYVVDIIAPTLTDPLIELLKSHPKAMFDVLELRHALEEVGAYFAALRATEADREILQRRFAELEEIQQGEHAPQHDSIVDANFHLAIADASHNVALIHVMRGLFNLLLSHICRSLERLYTRESSYVIVHSQHRAILKAILDRDPEAARQAAHIHLAFVETTLRELDEEAARQQRSQRRLPSLSALEIRA</sequence>
<gene>
    <name evidence="8" type="ORF">BN874_1160009</name>
</gene>
<evidence type="ECO:0000256" key="4">
    <source>
        <dbReference type="ARBA" id="ARBA00023163"/>
    </source>
</evidence>
<keyword evidence="2" id="KW-0805">Transcription regulation</keyword>
<dbReference type="SUPFAM" id="SSF48008">
    <property type="entry name" value="GntR ligand-binding domain-like"/>
    <property type="match status" value="1"/>
</dbReference>